<gene>
    <name evidence="4" type="ORF">J2W25_001590</name>
</gene>
<keyword evidence="4" id="KW-0689">Ribosomal protein</keyword>
<accession>A0AAW8DSN9</accession>
<dbReference type="EMBL" id="JAUSRR010000002">
    <property type="protein sequence ID" value="MDP9922575.1"/>
    <property type="molecule type" value="Genomic_DNA"/>
</dbReference>
<dbReference type="InterPro" id="IPR050832">
    <property type="entry name" value="Bact_Acetyltransf"/>
</dbReference>
<dbReference type="GO" id="GO:0016747">
    <property type="term" value="F:acyltransferase activity, transferring groups other than amino-acyl groups"/>
    <property type="evidence" value="ECO:0007669"/>
    <property type="project" value="InterPro"/>
</dbReference>
<dbReference type="Pfam" id="PF00583">
    <property type="entry name" value="Acetyltransf_1"/>
    <property type="match status" value="1"/>
</dbReference>
<keyword evidence="4" id="KW-0687">Ribonucleoprotein</keyword>
<keyword evidence="1" id="KW-0808">Transferase</keyword>
<dbReference type="GO" id="GO:0005840">
    <property type="term" value="C:ribosome"/>
    <property type="evidence" value="ECO:0007669"/>
    <property type="project" value="UniProtKB-KW"/>
</dbReference>
<name>A0AAW8DSN9_9BURK</name>
<evidence type="ECO:0000313" key="5">
    <source>
        <dbReference type="Proteomes" id="UP001244295"/>
    </source>
</evidence>
<evidence type="ECO:0000256" key="2">
    <source>
        <dbReference type="ARBA" id="ARBA00023315"/>
    </source>
</evidence>
<proteinExistence type="predicted"/>
<dbReference type="InterPro" id="IPR000182">
    <property type="entry name" value="GNAT_dom"/>
</dbReference>
<dbReference type="InterPro" id="IPR016181">
    <property type="entry name" value="Acyl_CoA_acyltransferase"/>
</dbReference>
<dbReference type="PANTHER" id="PTHR43877">
    <property type="entry name" value="AMINOALKYLPHOSPHONATE N-ACETYLTRANSFERASE-RELATED-RELATED"/>
    <property type="match status" value="1"/>
</dbReference>
<evidence type="ECO:0000313" key="4">
    <source>
        <dbReference type="EMBL" id="MDP9922575.1"/>
    </source>
</evidence>
<dbReference type="PROSITE" id="PS51186">
    <property type="entry name" value="GNAT"/>
    <property type="match status" value="1"/>
</dbReference>
<dbReference type="Proteomes" id="UP001244295">
    <property type="component" value="Unassembled WGS sequence"/>
</dbReference>
<keyword evidence="2" id="KW-0012">Acyltransferase</keyword>
<dbReference type="Gene3D" id="3.40.630.30">
    <property type="match status" value="1"/>
</dbReference>
<dbReference type="AlphaFoldDB" id="A0AAW8DSN9"/>
<reference evidence="4" key="1">
    <citation type="submission" date="2023-07" db="EMBL/GenBank/DDBJ databases">
        <title>Sorghum-associated microbial communities from plants grown in Nebraska, USA.</title>
        <authorList>
            <person name="Schachtman D."/>
        </authorList>
    </citation>
    <scope>NUCLEOTIDE SEQUENCE</scope>
    <source>
        <strain evidence="4">DS2795</strain>
    </source>
</reference>
<sequence>MGTKKLTVELLLKRQDVIPYVKQVVDAAESHRSALGWYARSVYEEAASSEKLIVAIAREGDQVSYAGHLWFTTTFPRGHVVQIHVSPSYRRQGIANKQLDFLKSHLTGLNYISIGARVAEDLLQSQEFWQAQGFYAHGTAPGGKSLGRLIILRSHELPTPQLFASSGLKHQDPLGLEDQPKTATKLYLLDLNVLFDLGPRRARHEDVVDLFALERLGVCHLALSTEFDAELARSALNGKTDPMQSLGQIFPKFAVPSEDELDQFTKEIGPIVFPERYAAGKLTKNDRSDLRHLATAVHHNLAGLVTSDGSILAAAATLRARHGIDVLSPEAFKILEDLDTGIGAITASTRATLNLEELASGQEQDVRALLTGLGVSVGDQSRHWAAADGRSKACHRFVVLDATRIVGYLMWPSGLRDNTCDAFIAVDESAACAQDAARLMIVHLMEQAKERIRRVRLHLAPQQALVKEVASEVGFTGTDEARELNKISLNSVVIPENWTELRTQLLHVSEIALPQAMPNFRGVDQYIELQRPDGQRAQVTTFALETLLSPMLICMPGRPGVLVPIQRGYSEHLLDHLDQLQLLPHGKALLYQQRHYLSDPRTLKVFQRGCLMFFYESLGSGIGLKAVVALARVTNAYLRPMDAVDSADLERSALEPSDLAAIGKSETKVVVAFDNLMKLPHPVPLESLKRFGCGRATQLLTSRRITPDQIRNILLEGLQYEQSAERPDLPRRAARGKHP</sequence>
<protein>
    <submittedName>
        <fullName evidence="4">Ribosomal protein S18 acetylase RimI-like enzyme</fullName>
    </submittedName>
</protein>
<dbReference type="CDD" id="cd09854">
    <property type="entry name" value="PIN_VapC-like"/>
    <property type="match status" value="1"/>
</dbReference>
<dbReference type="SUPFAM" id="SSF55729">
    <property type="entry name" value="Acyl-CoA N-acyltransferases (Nat)"/>
    <property type="match status" value="1"/>
</dbReference>
<evidence type="ECO:0000259" key="3">
    <source>
        <dbReference type="PROSITE" id="PS51186"/>
    </source>
</evidence>
<comment type="caution">
    <text evidence="4">The sequence shown here is derived from an EMBL/GenBank/DDBJ whole genome shotgun (WGS) entry which is preliminary data.</text>
</comment>
<evidence type="ECO:0000256" key="1">
    <source>
        <dbReference type="ARBA" id="ARBA00022679"/>
    </source>
</evidence>
<feature type="domain" description="N-acetyltransferase" evidence="3">
    <location>
        <begin position="15"/>
        <end position="158"/>
    </location>
</feature>
<dbReference type="RefSeq" id="WP_307636185.1">
    <property type="nucleotide sequence ID" value="NZ_JAUSRR010000002.1"/>
</dbReference>
<organism evidence="4 5">
    <name type="scientific">Variovorax boronicumulans</name>
    <dbReference type="NCBI Taxonomy" id="436515"/>
    <lineage>
        <taxon>Bacteria</taxon>
        <taxon>Pseudomonadati</taxon>
        <taxon>Pseudomonadota</taxon>
        <taxon>Betaproteobacteria</taxon>
        <taxon>Burkholderiales</taxon>
        <taxon>Comamonadaceae</taxon>
        <taxon>Variovorax</taxon>
    </lineage>
</organism>